<evidence type="ECO:0000256" key="2">
    <source>
        <dbReference type="PROSITE-ProRule" id="PRU00169"/>
    </source>
</evidence>
<dbReference type="PROSITE" id="PS50110">
    <property type="entry name" value="RESPONSE_REGULATORY"/>
    <property type="match status" value="1"/>
</dbReference>
<dbReference type="InterPro" id="IPR001789">
    <property type="entry name" value="Sig_transdc_resp-reg_receiver"/>
</dbReference>
<protein>
    <recommendedName>
        <fullName evidence="3">Response regulatory domain-containing protein</fullName>
    </recommendedName>
</protein>
<comment type="caution">
    <text evidence="4">The sequence shown here is derived from an EMBL/GenBank/DDBJ whole genome shotgun (WGS) entry which is preliminary data.</text>
</comment>
<gene>
    <name evidence="4" type="ORF">GCM10011394_21220</name>
</gene>
<dbReference type="Pfam" id="PF00072">
    <property type="entry name" value="Response_reg"/>
    <property type="match status" value="1"/>
</dbReference>
<dbReference type="InterPro" id="IPR011006">
    <property type="entry name" value="CheY-like_superfamily"/>
</dbReference>
<sequence>MGVGTFGMRDLDRQIAGGLVLLLGRWNIEVLHATTVDEALRKMAKAPDVLLVDYHLHDRMDGLDTLDALREHGPRVPGALVTADGSDQVKRDARVRARGYRVLTKPIKPASLRAFLAAQRSAHVAGHTP</sequence>
<dbReference type="Proteomes" id="UP000599009">
    <property type="component" value="Unassembled WGS sequence"/>
</dbReference>
<name>A0ABQ2EHA5_9GAMM</name>
<dbReference type="PANTHER" id="PTHR44591:SF23">
    <property type="entry name" value="CHEY SUBFAMILY"/>
    <property type="match status" value="1"/>
</dbReference>
<organism evidence="4 5">
    <name type="scientific">Luteimonas terricola</name>
    <dbReference type="NCBI Taxonomy" id="645597"/>
    <lineage>
        <taxon>Bacteria</taxon>
        <taxon>Pseudomonadati</taxon>
        <taxon>Pseudomonadota</taxon>
        <taxon>Gammaproteobacteria</taxon>
        <taxon>Lysobacterales</taxon>
        <taxon>Lysobacteraceae</taxon>
        <taxon>Luteimonas</taxon>
    </lineage>
</organism>
<keyword evidence="5" id="KW-1185">Reference proteome</keyword>
<dbReference type="PANTHER" id="PTHR44591">
    <property type="entry name" value="STRESS RESPONSE REGULATOR PROTEIN 1"/>
    <property type="match status" value="1"/>
</dbReference>
<dbReference type="CDD" id="cd00156">
    <property type="entry name" value="REC"/>
    <property type="match status" value="1"/>
</dbReference>
<dbReference type="SMART" id="SM00448">
    <property type="entry name" value="REC"/>
    <property type="match status" value="1"/>
</dbReference>
<evidence type="ECO:0000259" key="3">
    <source>
        <dbReference type="PROSITE" id="PS50110"/>
    </source>
</evidence>
<dbReference type="EMBL" id="BMME01000001">
    <property type="protein sequence ID" value="GGK11728.1"/>
    <property type="molecule type" value="Genomic_DNA"/>
</dbReference>
<keyword evidence="1 2" id="KW-0597">Phosphoprotein</keyword>
<evidence type="ECO:0000313" key="4">
    <source>
        <dbReference type="EMBL" id="GGK11728.1"/>
    </source>
</evidence>
<accession>A0ABQ2EHA5</accession>
<evidence type="ECO:0000256" key="1">
    <source>
        <dbReference type="ARBA" id="ARBA00022553"/>
    </source>
</evidence>
<dbReference type="Gene3D" id="3.40.50.2300">
    <property type="match status" value="1"/>
</dbReference>
<dbReference type="InterPro" id="IPR050595">
    <property type="entry name" value="Bact_response_regulator"/>
</dbReference>
<proteinExistence type="predicted"/>
<feature type="modified residue" description="4-aspartylphosphate" evidence="2">
    <location>
        <position position="53"/>
    </location>
</feature>
<dbReference type="SUPFAM" id="SSF52172">
    <property type="entry name" value="CheY-like"/>
    <property type="match status" value="1"/>
</dbReference>
<reference evidence="5" key="1">
    <citation type="journal article" date="2019" name="Int. J. Syst. Evol. Microbiol.">
        <title>The Global Catalogue of Microorganisms (GCM) 10K type strain sequencing project: providing services to taxonomists for standard genome sequencing and annotation.</title>
        <authorList>
            <consortium name="The Broad Institute Genomics Platform"/>
            <consortium name="The Broad Institute Genome Sequencing Center for Infectious Disease"/>
            <person name="Wu L."/>
            <person name="Ma J."/>
        </authorList>
    </citation>
    <scope>NUCLEOTIDE SEQUENCE [LARGE SCALE GENOMIC DNA]</scope>
    <source>
        <strain evidence="5">CGMCC 1.8985</strain>
    </source>
</reference>
<feature type="domain" description="Response regulatory" evidence="3">
    <location>
        <begin position="5"/>
        <end position="120"/>
    </location>
</feature>
<evidence type="ECO:0000313" key="5">
    <source>
        <dbReference type="Proteomes" id="UP000599009"/>
    </source>
</evidence>